<dbReference type="Proteomes" id="UP000019681">
    <property type="component" value="Unassembled WGS sequence"/>
</dbReference>
<dbReference type="RefSeq" id="WP_035378955.1">
    <property type="nucleotide sequence ID" value="NZ_AZQP01000012.1"/>
</dbReference>
<evidence type="ECO:0000313" key="13">
    <source>
        <dbReference type="EMBL" id="EYE88875.1"/>
    </source>
</evidence>
<evidence type="ECO:0000256" key="1">
    <source>
        <dbReference type="ARBA" id="ARBA00004141"/>
    </source>
</evidence>
<comment type="similarity">
    <text evidence="2">Belongs to the UPF0053 family.</text>
</comment>
<keyword evidence="3 9" id="KW-0812">Transmembrane</keyword>
<keyword evidence="6 8" id="KW-0129">CBS domain</keyword>
<feature type="transmembrane region" description="Helical" evidence="10">
    <location>
        <begin position="138"/>
        <end position="160"/>
    </location>
</feature>
<name>A0A017RY54_9CLOT</name>
<dbReference type="PANTHER" id="PTHR22777">
    <property type="entry name" value="HEMOLYSIN-RELATED"/>
    <property type="match status" value="1"/>
</dbReference>
<evidence type="ECO:0008006" key="15">
    <source>
        <dbReference type="Google" id="ProtNLM"/>
    </source>
</evidence>
<dbReference type="SUPFAM" id="SSF56176">
    <property type="entry name" value="FAD-binding/transporter-associated domain-like"/>
    <property type="match status" value="1"/>
</dbReference>
<dbReference type="Pfam" id="PF01595">
    <property type="entry name" value="CNNM"/>
    <property type="match status" value="1"/>
</dbReference>
<feature type="domain" description="CBS" evidence="11">
    <location>
        <begin position="223"/>
        <end position="283"/>
    </location>
</feature>
<dbReference type="InterPro" id="IPR000644">
    <property type="entry name" value="CBS_dom"/>
</dbReference>
<keyword evidence="7 9" id="KW-0472">Membrane</keyword>
<dbReference type="PROSITE" id="PS51371">
    <property type="entry name" value="CBS"/>
    <property type="match status" value="2"/>
</dbReference>
<dbReference type="PANTHER" id="PTHR22777:SF17">
    <property type="entry name" value="UPF0053 PROTEIN SLL0260"/>
    <property type="match status" value="1"/>
</dbReference>
<evidence type="ECO:0000256" key="6">
    <source>
        <dbReference type="ARBA" id="ARBA00023122"/>
    </source>
</evidence>
<dbReference type="STRING" id="1403537.Q428_05745"/>
<reference evidence="13 14" key="1">
    <citation type="journal article" date="2014" name="Genome Announc.">
        <title>Draft Genome Sequence of Fervidicella metallireducens Strain AeBT, an Iron-Reducing Thermoanaerobe from the Great Artesian Basin.</title>
        <authorList>
            <person name="Patel B.K."/>
        </authorList>
    </citation>
    <scope>NUCLEOTIDE SEQUENCE [LARGE SCALE GENOMIC DNA]</scope>
    <source>
        <strain evidence="13 14">AeB</strain>
    </source>
</reference>
<dbReference type="SUPFAM" id="SSF54631">
    <property type="entry name" value="CBS-domain pair"/>
    <property type="match status" value="1"/>
</dbReference>
<evidence type="ECO:0000313" key="14">
    <source>
        <dbReference type="Proteomes" id="UP000019681"/>
    </source>
</evidence>
<dbReference type="SMART" id="SM01091">
    <property type="entry name" value="CorC_HlyC"/>
    <property type="match status" value="1"/>
</dbReference>
<dbReference type="InterPro" id="IPR016169">
    <property type="entry name" value="FAD-bd_PCMH_sub2"/>
</dbReference>
<dbReference type="GO" id="GO:0005886">
    <property type="term" value="C:plasma membrane"/>
    <property type="evidence" value="ECO:0007669"/>
    <property type="project" value="TreeGrafter"/>
</dbReference>
<evidence type="ECO:0000256" key="9">
    <source>
        <dbReference type="PROSITE-ProRule" id="PRU01193"/>
    </source>
</evidence>
<dbReference type="EMBL" id="AZQP01000012">
    <property type="protein sequence ID" value="EYE88875.1"/>
    <property type="molecule type" value="Genomic_DNA"/>
</dbReference>
<evidence type="ECO:0000256" key="3">
    <source>
        <dbReference type="ARBA" id="ARBA00022692"/>
    </source>
</evidence>
<proteinExistence type="inferred from homology"/>
<comment type="subcellular location">
    <subcellularLocation>
        <location evidence="1">Membrane</location>
        <topology evidence="1">Multi-pass membrane protein</topology>
    </subcellularLocation>
</comment>
<evidence type="ECO:0000256" key="8">
    <source>
        <dbReference type="PROSITE-ProRule" id="PRU00703"/>
    </source>
</evidence>
<dbReference type="CDD" id="cd04590">
    <property type="entry name" value="CBS_pair_CorC_HlyC_assoc"/>
    <property type="match status" value="1"/>
</dbReference>
<dbReference type="InterPro" id="IPR044751">
    <property type="entry name" value="Ion_transp-like_CBS"/>
</dbReference>
<protein>
    <recommendedName>
        <fullName evidence="15">Hemolysin</fullName>
    </recommendedName>
</protein>
<evidence type="ECO:0000256" key="10">
    <source>
        <dbReference type="SAM" id="Phobius"/>
    </source>
</evidence>
<dbReference type="GO" id="GO:0050660">
    <property type="term" value="F:flavin adenine dinucleotide binding"/>
    <property type="evidence" value="ECO:0007669"/>
    <property type="project" value="InterPro"/>
</dbReference>
<dbReference type="PROSITE" id="PS51846">
    <property type="entry name" value="CNNM"/>
    <property type="match status" value="1"/>
</dbReference>
<feature type="transmembrane region" description="Helical" evidence="10">
    <location>
        <begin position="12"/>
        <end position="33"/>
    </location>
</feature>
<feature type="transmembrane region" description="Helical" evidence="10">
    <location>
        <begin position="106"/>
        <end position="126"/>
    </location>
</feature>
<keyword evidence="4" id="KW-0677">Repeat</keyword>
<evidence type="ECO:0000259" key="11">
    <source>
        <dbReference type="PROSITE" id="PS51371"/>
    </source>
</evidence>
<dbReference type="Gene3D" id="3.30.465.10">
    <property type="match status" value="1"/>
</dbReference>
<evidence type="ECO:0000256" key="2">
    <source>
        <dbReference type="ARBA" id="ARBA00006337"/>
    </source>
</evidence>
<comment type="caution">
    <text evidence="13">The sequence shown here is derived from an EMBL/GenBank/DDBJ whole genome shotgun (WGS) entry which is preliminary data.</text>
</comment>
<dbReference type="OrthoDB" id="9798188at2"/>
<organism evidence="13 14">
    <name type="scientific">Fervidicella metallireducens AeB</name>
    <dbReference type="NCBI Taxonomy" id="1403537"/>
    <lineage>
        <taxon>Bacteria</taxon>
        <taxon>Bacillati</taxon>
        <taxon>Bacillota</taxon>
        <taxon>Clostridia</taxon>
        <taxon>Eubacteriales</taxon>
        <taxon>Clostridiaceae</taxon>
        <taxon>Fervidicella</taxon>
    </lineage>
</organism>
<feature type="domain" description="CBS" evidence="11">
    <location>
        <begin position="289"/>
        <end position="346"/>
    </location>
</feature>
<accession>A0A017RY54</accession>
<evidence type="ECO:0000256" key="4">
    <source>
        <dbReference type="ARBA" id="ARBA00022737"/>
    </source>
</evidence>
<dbReference type="Pfam" id="PF00571">
    <property type="entry name" value="CBS"/>
    <property type="match status" value="2"/>
</dbReference>
<dbReference type="InterPro" id="IPR002550">
    <property type="entry name" value="CNNM"/>
</dbReference>
<gene>
    <name evidence="13" type="ORF">Q428_05745</name>
</gene>
<dbReference type="Gene3D" id="3.10.580.10">
    <property type="entry name" value="CBS-domain"/>
    <property type="match status" value="1"/>
</dbReference>
<dbReference type="InterPro" id="IPR046342">
    <property type="entry name" value="CBS_dom_sf"/>
</dbReference>
<dbReference type="InterPro" id="IPR005170">
    <property type="entry name" value="Transptr-assoc_dom"/>
</dbReference>
<dbReference type="FunFam" id="3.10.580.10:FF:000002">
    <property type="entry name" value="Magnesium/cobalt efflux protein CorC"/>
    <property type="match status" value="1"/>
</dbReference>
<sequence length="436" mass="49149">MDASPSSILLDFLLILILIFLNAFFAASEMAIVSLNKNKLNFLAEEGNNNAKLLTKLLSEPSRFLATIQVGITLAGFFASASAATGISKYLSIFLKRFDIPGSDQISLVVVTIILAYITLVFGELLPKRIALQKSEEIAMFAVKPILFLSIVALPFVRFLTISTNALVKIFGFSLENLEEKVSEEEIRSLIEVGEENGVINEIEKDMIDGIFEFDDTLAKEIMTPRTNVFAIDIETPTKELIDEVLEEQYSRIPVYEDSIDNIIGILYMKDLFYHLRKSDVDSINIRDILRPAYFVPETKNIDALFRELQSTKNHMAILIDEYGGFSGLATIEDLIEEIMGNIQDEYDTNDDEEYIKKIDSNTYIVSGLVSIDDINEALKINLPSDDFDTIGGFVVTLLGSIPKENEDHTIEYENLIFKIEKLDEKRIEEIKICIN</sequence>
<feature type="transmembrane region" description="Helical" evidence="10">
    <location>
        <begin position="64"/>
        <end position="86"/>
    </location>
</feature>
<dbReference type="InterPro" id="IPR036318">
    <property type="entry name" value="FAD-bd_PCMH-like_sf"/>
</dbReference>
<evidence type="ECO:0000259" key="12">
    <source>
        <dbReference type="PROSITE" id="PS51846"/>
    </source>
</evidence>
<dbReference type="AlphaFoldDB" id="A0A017RY54"/>
<keyword evidence="14" id="KW-1185">Reference proteome</keyword>
<feature type="domain" description="CNNM transmembrane" evidence="12">
    <location>
        <begin position="4"/>
        <end position="204"/>
    </location>
</feature>
<evidence type="ECO:0000256" key="7">
    <source>
        <dbReference type="ARBA" id="ARBA00023136"/>
    </source>
</evidence>
<evidence type="ECO:0000256" key="5">
    <source>
        <dbReference type="ARBA" id="ARBA00022989"/>
    </source>
</evidence>
<keyword evidence="5 9" id="KW-1133">Transmembrane helix</keyword>
<dbReference type="Pfam" id="PF03471">
    <property type="entry name" value="CorC_HlyC"/>
    <property type="match status" value="1"/>
</dbReference>